<evidence type="ECO:0000259" key="3">
    <source>
        <dbReference type="Pfam" id="PF00156"/>
    </source>
</evidence>
<dbReference type="EMBL" id="AFHG01000036">
    <property type="protein sequence ID" value="EGK72544.1"/>
    <property type="molecule type" value="Genomic_DNA"/>
</dbReference>
<evidence type="ECO:0000313" key="5">
    <source>
        <dbReference type="Proteomes" id="UP000005019"/>
    </source>
</evidence>
<dbReference type="InterPro" id="IPR029057">
    <property type="entry name" value="PRTase-like"/>
</dbReference>
<protein>
    <submittedName>
        <fullName evidence="4">Phosphoribosyltransferase</fullName>
    </submittedName>
</protein>
<dbReference type="AlphaFoldDB" id="F5RAE8"/>
<feature type="domain" description="Phosphoribosyltransferase" evidence="3">
    <location>
        <begin position="24"/>
        <end position="165"/>
    </location>
</feature>
<dbReference type="SUPFAM" id="SSF53271">
    <property type="entry name" value="PRTase-like"/>
    <property type="match status" value="1"/>
</dbReference>
<dbReference type="RefSeq" id="WP_008059998.1">
    <property type="nucleotide sequence ID" value="NZ_AFHG01000036.1"/>
</dbReference>
<comment type="catalytic activity">
    <reaction evidence="1">
        <text>GMP + diphosphate = guanine + 5-phospho-alpha-D-ribose 1-diphosphate</text>
        <dbReference type="Rhea" id="RHEA:25424"/>
        <dbReference type="ChEBI" id="CHEBI:16235"/>
        <dbReference type="ChEBI" id="CHEBI:33019"/>
        <dbReference type="ChEBI" id="CHEBI:58017"/>
        <dbReference type="ChEBI" id="CHEBI:58115"/>
        <dbReference type="EC" id="2.4.2.8"/>
    </reaction>
    <physiologicalReaction direction="right-to-left" evidence="1">
        <dbReference type="Rhea" id="RHEA:25426"/>
    </physiologicalReaction>
</comment>
<evidence type="ECO:0000256" key="1">
    <source>
        <dbReference type="ARBA" id="ARBA00048811"/>
    </source>
</evidence>
<dbReference type="PANTHER" id="PTHR43340">
    <property type="entry name" value="HYPOXANTHINE-GUANINE PHOSPHORIBOSYLTRANSFERASE"/>
    <property type="match status" value="1"/>
</dbReference>
<comment type="caution">
    <text evidence="4">The sequence shown here is derived from an EMBL/GenBank/DDBJ whole genome shotgun (WGS) entry which is preliminary data.</text>
</comment>
<dbReference type="GO" id="GO:0004422">
    <property type="term" value="F:hypoxanthine phosphoribosyltransferase activity"/>
    <property type="evidence" value="ECO:0007669"/>
    <property type="project" value="TreeGrafter"/>
</dbReference>
<keyword evidence="4" id="KW-0328">Glycosyltransferase</keyword>
<dbReference type="GO" id="GO:0032264">
    <property type="term" value="P:IMP salvage"/>
    <property type="evidence" value="ECO:0007669"/>
    <property type="project" value="TreeGrafter"/>
</dbReference>
<dbReference type="GO" id="GO:0006178">
    <property type="term" value="P:guanine salvage"/>
    <property type="evidence" value="ECO:0007669"/>
    <property type="project" value="TreeGrafter"/>
</dbReference>
<dbReference type="CDD" id="cd06223">
    <property type="entry name" value="PRTases_typeI"/>
    <property type="match status" value="1"/>
</dbReference>
<dbReference type="GO" id="GO:0000287">
    <property type="term" value="F:magnesium ion binding"/>
    <property type="evidence" value="ECO:0007669"/>
    <property type="project" value="TreeGrafter"/>
</dbReference>
<organism evidence="4 5">
    <name type="scientific">Methyloversatilis universalis (strain ATCC BAA-1314 / DSM 25237 / JCM 13912 / CCUG 52030 / FAM5)</name>
    <dbReference type="NCBI Taxonomy" id="1000565"/>
    <lineage>
        <taxon>Bacteria</taxon>
        <taxon>Pseudomonadati</taxon>
        <taxon>Pseudomonadota</taxon>
        <taxon>Betaproteobacteria</taxon>
        <taxon>Nitrosomonadales</taxon>
        <taxon>Sterolibacteriaceae</taxon>
        <taxon>Methyloversatilis</taxon>
    </lineage>
</organism>
<gene>
    <name evidence="4" type="ORF">METUNv1_01309</name>
</gene>
<sequence length="181" mass="19603">MSRLADAQALLDGADLICSAAEVDAAVDRVAREITVALGDSYPLLLSVMGGAVVFTGNLLPKLAFPIDFDYLHVTRYGDDTAGGTLRWISEPRTPVVGRTVLVIDDILDEGITLAAIREHLLAKGAARCLTAVFSDKRIGRPKPIRADFTGLELPDRYVFGYGMDVRGAWRNLPAIYALKD</sequence>
<dbReference type="PANTHER" id="PTHR43340:SF1">
    <property type="entry name" value="HYPOXANTHINE PHOSPHORIBOSYLTRANSFERASE"/>
    <property type="match status" value="1"/>
</dbReference>
<dbReference type="eggNOG" id="COG0634">
    <property type="taxonomic scope" value="Bacteria"/>
</dbReference>
<dbReference type="OrthoDB" id="9802824at2"/>
<dbReference type="InterPro" id="IPR050408">
    <property type="entry name" value="HGPRT"/>
</dbReference>
<dbReference type="STRING" id="1000565.METUNv1_01309"/>
<name>F5RAE8_METUF</name>
<dbReference type="GO" id="GO:0005829">
    <property type="term" value="C:cytosol"/>
    <property type="evidence" value="ECO:0007669"/>
    <property type="project" value="TreeGrafter"/>
</dbReference>
<reference evidence="4 5" key="1">
    <citation type="journal article" date="2011" name="J. Bacteriol.">
        <title>Genome sequence of Methyloversatilis universalis FAM5T, a methylotrophic representative of the order Rhodocyclales.</title>
        <authorList>
            <person name="Kittichotirat W."/>
            <person name="Good N.M."/>
            <person name="Hall R."/>
            <person name="Bringel F."/>
            <person name="Lajus A."/>
            <person name="Medigue C."/>
            <person name="Smalley N.E."/>
            <person name="Beck D."/>
            <person name="Bumgarner R."/>
            <person name="Vuilleumier S."/>
            <person name="Kalyuzhnaya M.G."/>
        </authorList>
    </citation>
    <scope>NUCLEOTIDE SEQUENCE [LARGE SCALE GENOMIC DNA]</scope>
    <source>
        <strain evidence="5">ATCC BAA-1314 / JCM 13912 / FAM5</strain>
    </source>
</reference>
<accession>F5RAE8</accession>
<dbReference type="InterPro" id="IPR000836">
    <property type="entry name" value="PRTase_dom"/>
</dbReference>
<dbReference type="Proteomes" id="UP000005019">
    <property type="component" value="Unassembled WGS sequence"/>
</dbReference>
<dbReference type="Pfam" id="PF00156">
    <property type="entry name" value="Pribosyltran"/>
    <property type="match status" value="1"/>
</dbReference>
<evidence type="ECO:0000313" key="4">
    <source>
        <dbReference type="EMBL" id="EGK72544.1"/>
    </source>
</evidence>
<dbReference type="Gene3D" id="3.40.50.2020">
    <property type="match status" value="1"/>
</dbReference>
<dbReference type="GO" id="GO:0046100">
    <property type="term" value="P:hypoxanthine metabolic process"/>
    <property type="evidence" value="ECO:0007669"/>
    <property type="project" value="TreeGrafter"/>
</dbReference>
<comment type="catalytic activity">
    <reaction evidence="2">
        <text>IMP + diphosphate = hypoxanthine + 5-phospho-alpha-D-ribose 1-diphosphate</text>
        <dbReference type="Rhea" id="RHEA:17973"/>
        <dbReference type="ChEBI" id="CHEBI:17368"/>
        <dbReference type="ChEBI" id="CHEBI:33019"/>
        <dbReference type="ChEBI" id="CHEBI:58017"/>
        <dbReference type="ChEBI" id="CHEBI:58053"/>
        <dbReference type="EC" id="2.4.2.8"/>
    </reaction>
    <physiologicalReaction direction="right-to-left" evidence="2">
        <dbReference type="Rhea" id="RHEA:17975"/>
    </physiologicalReaction>
</comment>
<evidence type="ECO:0000256" key="2">
    <source>
        <dbReference type="ARBA" id="ARBA00049402"/>
    </source>
</evidence>
<keyword evidence="4" id="KW-0808">Transferase</keyword>
<proteinExistence type="predicted"/>
<dbReference type="NCBIfam" id="NF006605">
    <property type="entry name" value="PRK09162.1"/>
    <property type="match status" value="1"/>
</dbReference>
<keyword evidence="5" id="KW-1185">Reference proteome</keyword>
<dbReference type="GO" id="GO:0032263">
    <property type="term" value="P:GMP salvage"/>
    <property type="evidence" value="ECO:0007669"/>
    <property type="project" value="TreeGrafter"/>
</dbReference>